<accession>A0A9X2T5W0</accession>
<keyword evidence="3" id="KW-1185">Reference proteome</keyword>
<feature type="signal peptide" evidence="1">
    <location>
        <begin position="1"/>
        <end position="27"/>
    </location>
</feature>
<evidence type="ECO:0000256" key="1">
    <source>
        <dbReference type="SAM" id="SignalP"/>
    </source>
</evidence>
<evidence type="ECO:0000313" key="3">
    <source>
        <dbReference type="Proteomes" id="UP001151088"/>
    </source>
</evidence>
<feature type="chain" id="PRO_5040790896" description="Invasion associated locus B family protein" evidence="1">
    <location>
        <begin position="28"/>
        <end position="161"/>
    </location>
</feature>
<dbReference type="Proteomes" id="UP001151088">
    <property type="component" value="Unassembled WGS sequence"/>
</dbReference>
<name>A0A9X2T5W0_9HYPH</name>
<keyword evidence="1" id="KW-0732">Signal</keyword>
<gene>
    <name evidence="2" type="ORF">NVS89_04280</name>
</gene>
<dbReference type="RefSeq" id="WP_258731244.1">
    <property type="nucleotide sequence ID" value="NZ_JANTHZ010000001.1"/>
</dbReference>
<protein>
    <recommendedName>
        <fullName evidence="4">Invasion associated locus B family protein</fullName>
    </recommendedName>
</protein>
<reference evidence="2" key="1">
    <citation type="submission" date="2022-08" db="EMBL/GenBank/DDBJ databases">
        <authorList>
            <person name="Li F."/>
        </authorList>
    </citation>
    <scope>NUCLEOTIDE SEQUENCE</scope>
    <source>
        <strain evidence="2">MQZ15Z-1</strain>
    </source>
</reference>
<organism evidence="2 3">
    <name type="scientific">Ancylobacter mangrovi</name>
    <dbReference type="NCBI Taxonomy" id="2972472"/>
    <lineage>
        <taxon>Bacteria</taxon>
        <taxon>Pseudomonadati</taxon>
        <taxon>Pseudomonadota</taxon>
        <taxon>Alphaproteobacteria</taxon>
        <taxon>Hyphomicrobiales</taxon>
        <taxon>Xanthobacteraceae</taxon>
        <taxon>Ancylobacter</taxon>
    </lineage>
</organism>
<sequence length="161" mass="16651">MPRFARRPAHALLGLGLLGLCTAAAQARVEEGWYVATRGEAVHLVLGVPDTDETSLDISCRPGSGTLDLRSFIGSSGLTPGEAAQIGFEGMRVRAAFPGKAVANAASGRVDVEGHGPLALFERVARSGRPFSLVVEGARHIISPAGLAEPYATFAKACAKG</sequence>
<comment type="caution">
    <text evidence="2">The sequence shown here is derived from an EMBL/GenBank/DDBJ whole genome shotgun (WGS) entry which is preliminary data.</text>
</comment>
<evidence type="ECO:0008006" key="4">
    <source>
        <dbReference type="Google" id="ProtNLM"/>
    </source>
</evidence>
<dbReference type="EMBL" id="JANTHZ010000001">
    <property type="protein sequence ID" value="MCS0494303.1"/>
    <property type="molecule type" value="Genomic_DNA"/>
</dbReference>
<evidence type="ECO:0000313" key="2">
    <source>
        <dbReference type="EMBL" id="MCS0494303.1"/>
    </source>
</evidence>
<dbReference type="AlphaFoldDB" id="A0A9X2T5W0"/>
<proteinExistence type="predicted"/>